<keyword evidence="3" id="KW-1185">Reference proteome</keyword>
<organism evidence="2 3">
    <name type="scientific">Streptomyces daliensis</name>
    <dbReference type="NCBI Taxonomy" id="299421"/>
    <lineage>
        <taxon>Bacteria</taxon>
        <taxon>Bacillati</taxon>
        <taxon>Actinomycetota</taxon>
        <taxon>Actinomycetes</taxon>
        <taxon>Kitasatosporales</taxon>
        <taxon>Streptomycetaceae</taxon>
        <taxon>Streptomyces</taxon>
    </lineage>
</organism>
<comment type="caution">
    <text evidence="2">The sequence shown here is derived from an EMBL/GenBank/DDBJ whole genome shotgun (WGS) entry which is preliminary data.</text>
</comment>
<gene>
    <name evidence="2" type="ORF">KDA82_20975</name>
</gene>
<feature type="region of interest" description="Disordered" evidence="1">
    <location>
        <begin position="112"/>
        <end position="145"/>
    </location>
</feature>
<evidence type="ECO:0000313" key="3">
    <source>
        <dbReference type="Proteomes" id="UP000675554"/>
    </source>
</evidence>
<protein>
    <submittedName>
        <fullName evidence="2">Uncharacterized protein</fullName>
    </submittedName>
</protein>
<proteinExistence type="predicted"/>
<dbReference type="AlphaFoldDB" id="A0A8T4J1L2"/>
<dbReference type="EMBL" id="JAGSMN010000480">
    <property type="protein sequence ID" value="MBR7675444.1"/>
    <property type="molecule type" value="Genomic_DNA"/>
</dbReference>
<accession>A0A8T4J1L2</accession>
<name>A0A8T4J1L2_9ACTN</name>
<sequence>MRTVKSVRASEQDAENGDDLAFDAYDADTYEIYRVNCPDCGQPIALLAEEEMLPEHALCATRWDPFGLTVCPGSGRAAADAVSSGEEPETQERDVAALLTLPEGLDWRKQPFSHVGGPSARPIRVPGQTVRAGVAARQNRTVQPG</sequence>
<dbReference type="Proteomes" id="UP000675554">
    <property type="component" value="Unassembled WGS sequence"/>
</dbReference>
<reference evidence="2" key="1">
    <citation type="submission" date="2021-04" db="EMBL/GenBank/DDBJ databases">
        <title>Sequencing of actinobacteria type strains.</title>
        <authorList>
            <person name="Nguyen G.-S."/>
            <person name="Wentzel A."/>
        </authorList>
    </citation>
    <scope>NUCLEOTIDE SEQUENCE</scope>
    <source>
        <strain evidence="2">DSM 42095</strain>
    </source>
</reference>
<evidence type="ECO:0000256" key="1">
    <source>
        <dbReference type="SAM" id="MobiDB-lite"/>
    </source>
</evidence>
<evidence type="ECO:0000313" key="2">
    <source>
        <dbReference type="EMBL" id="MBR7675444.1"/>
    </source>
</evidence>